<organism evidence="1 2">
    <name type="scientific">Chlorella ohadii</name>
    <dbReference type="NCBI Taxonomy" id="2649997"/>
    <lineage>
        <taxon>Eukaryota</taxon>
        <taxon>Viridiplantae</taxon>
        <taxon>Chlorophyta</taxon>
        <taxon>core chlorophytes</taxon>
        <taxon>Trebouxiophyceae</taxon>
        <taxon>Chlorellales</taxon>
        <taxon>Chlorellaceae</taxon>
        <taxon>Chlorella clade</taxon>
        <taxon>Chlorella</taxon>
    </lineage>
</organism>
<protein>
    <submittedName>
        <fullName evidence="1">Uncharacterized protein</fullName>
    </submittedName>
</protein>
<evidence type="ECO:0000313" key="2">
    <source>
        <dbReference type="Proteomes" id="UP001205105"/>
    </source>
</evidence>
<gene>
    <name evidence="1" type="ORF">COHA_009850</name>
</gene>
<dbReference type="AlphaFoldDB" id="A0AAD5DDW8"/>
<accession>A0AAD5DDW8</accession>
<comment type="caution">
    <text evidence="1">The sequence shown here is derived from an EMBL/GenBank/DDBJ whole genome shotgun (WGS) entry which is preliminary data.</text>
</comment>
<dbReference type="EMBL" id="JADXDR010000196">
    <property type="protein sequence ID" value="KAI7836260.1"/>
    <property type="molecule type" value="Genomic_DNA"/>
</dbReference>
<reference evidence="1" key="1">
    <citation type="submission" date="2020-11" db="EMBL/GenBank/DDBJ databases">
        <title>Chlorella ohadii genome sequencing and assembly.</title>
        <authorList>
            <person name="Murik O."/>
            <person name="Treves H."/>
            <person name="Kedem I."/>
            <person name="Shotland Y."/>
            <person name="Kaplan A."/>
        </authorList>
    </citation>
    <scope>NUCLEOTIDE SEQUENCE</scope>
    <source>
        <strain evidence="1">1</strain>
    </source>
</reference>
<dbReference type="Proteomes" id="UP001205105">
    <property type="component" value="Unassembled WGS sequence"/>
</dbReference>
<evidence type="ECO:0000313" key="1">
    <source>
        <dbReference type="EMBL" id="KAI7836260.1"/>
    </source>
</evidence>
<name>A0AAD5DDW8_9CHLO</name>
<keyword evidence="2" id="KW-1185">Reference proteome</keyword>
<sequence length="211" mass="22286">MQLLKAVPPAGSLPGMVWAKLTKTKNGQTASEALLLCTTSTCTAKRSAGTTGKYPGYFLTPDGFGAASSKHAFVWEVLPGNNPNKTAVALQQFDGTKWTTVMTVTQQRVSVSKGPFRPPQTIISPELHVSAGSPTRAVALLAHTLPATAKSGTLVTHTWDGAKWAPLANATFEKDSPLMPTGKPESQVYQLLALPSGTALLTLIGSMWRLA</sequence>
<proteinExistence type="predicted"/>